<keyword evidence="3" id="KW-1185">Reference proteome</keyword>
<evidence type="ECO:0000313" key="2">
    <source>
        <dbReference type="EMBL" id="KAG2190696.1"/>
    </source>
</evidence>
<feature type="region of interest" description="Disordered" evidence="1">
    <location>
        <begin position="972"/>
        <end position="994"/>
    </location>
</feature>
<dbReference type="InterPro" id="IPR043129">
    <property type="entry name" value="ATPase_NBD"/>
</dbReference>
<dbReference type="SUPFAM" id="SSF53067">
    <property type="entry name" value="Actin-like ATPase domain"/>
    <property type="match status" value="3"/>
</dbReference>
<gene>
    <name evidence="2" type="ORF">INT46_000226</name>
</gene>
<dbReference type="EMBL" id="JAEPRC010000918">
    <property type="protein sequence ID" value="KAG2190696.1"/>
    <property type="molecule type" value="Genomic_DNA"/>
</dbReference>
<comment type="caution">
    <text evidence="2">The sequence shown here is derived from an EMBL/GenBank/DDBJ whole genome shotgun (WGS) entry which is preliminary data.</text>
</comment>
<dbReference type="Gene3D" id="3.30.420.40">
    <property type="match status" value="3"/>
</dbReference>
<organism evidence="2 3">
    <name type="scientific">Mucor plumbeus</name>
    <dbReference type="NCBI Taxonomy" id="97098"/>
    <lineage>
        <taxon>Eukaryota</taxon>
        <taxon>Fungi</taxon>
        <taxon>Fungi incertae sedis</taxon>
        <taxon>Mucoromycota</taxon>
        <taxon>Mucoromycotina</taxon>
        <taxon>Mucoromycetes</taxon>
        <taxon>Mucorales</taxon>
        <taxon>Mucorineae</taxon>
        <taxon>Mucoraceae</taxon>
        <taxon>Mucor</taxon>
    </lineage>
</organism>
<reference evidence="2" key="1">
    <citation type="submission" date="2020-12" db="EMBL/GenBank/DDBJ databases">
        <title>Metabolic potential, ecology and presence of endohyphal bacteria is reflected in genomic diversity of Mucoromycotina.</title>
        <authorList>
            <person name="Muszewska A."/>
            <person name="Okrasinska A."/>
            <person name="Steczkiewicz K."/>
            <person name="Drgas O."/>
            <person name="Orlowska M."/>
            <person name="Perlinska-Lenart U."/>
            <person name="Aleksandrzak-Piekarczyk T."/>
            <person name="Szatraj K."/>
            <person name="Zielenkiewicz U."/>
            <person name="Pilsyk S."/>
            <person name="Malc E."/>
            <person name="Mieczkowski P."/>
            <person name="Kruszewska J.S."/>
            <person name="Biernat P."/>
            <person name="Pawlowska J."/>
        </authorList>
    </citation>
    <scope>NUCLEOTIDE SEQUENCE</scope>
    <source>
        <strain evidence="2">CBS 226.32</strain>
    </source>
</reference>
<dbReference type="Proteomes" id="UP000650833">
    <property type="component" value="Unassembled WGS sequence"/>
</dbReference>
<dbReference type="CDD" id="cd10170">
    <property type="entry name" value="ASKHA_NBD_HSP70"/>
    <property type="match status" value="1"/>
</dbReference>
<evidence type="ECO:0000313" key="3">
    <source>
        <dbReference type="Proteomes" id="UP000650833"/>
    </source>
</evidence>
<name>A0A8H7QFV2_9FUNG</name>
<dbReference type="Gene3D" id="3.90.640.10">
    <property type="entry name" value="Actin, Chain A, domain 4"/>
    <property type="match status" value="1"/>
</dbReference>
<dbReference type="PANTHER" id="PTHR14187:SF5">
    <property type="entry name" value="HEAT SHOCK 70 KDA PROTEIN 12A"/>
    <property type="match status" value="1"/>
</dbReference>
<protein>
    <submittedName>
        <fullName evidence="2">Uncharacterized protein</fullName>
    </submittedName>
</protein>
<feature type="compositionally biased region" description="Low complexity" evidence="1">
    <location>
        <begin position="973"/>
        <end position="987"/>
    </location>
</feature>
<dbReference type="AlphaFoldDB" id="A0A8H7QFV2"/>
<dbReference type="OrthoDB" id="2963168at2759"/>
<proteinExistence type="predicted"/>
<dbReference type="PANTHER" id="PTHR14187">
    <property type="entry name" value="ALPHA KINASE/ELONGATION FACTOR 2 KINASE"/>
    <property type="match status" value="1"/>
</dbReference>
<evidence type="ECO:0000256" key="1">
    <source>
        <dbReference type="SAM" id="MobiDB-lite"/>
    </source>
</evidence>
<accession>A0A8H7QFV2</accession>
<sequence>MNNSIKDEYHYIIGIDFGTTYSSCCYAVVGDPKTIYSVKNWPRASVLDEKVPSVIAYSGTNHSDTSIIPSVIAYTLTKQQSSIDLESEVLGFGNVPETTTSIRIKHLPFLLHLKDFEPDENNRNPVADFLKLFHQHVLKKITEKQGDKGIANIRYCFTLQHPSQPRYERNLIRAIKLAGIYKDDDREDKLLFIDTYTAMAKHFLNTQNLRLNDKFIICDADSKYLKIKIMEVVSIGRDVDINKLEYDFTSDSLCSDKLNNLFESYILDIIKQHPIYTEDKLFSINKIALKYFKENMKYSLDLTAVKKVHISLSAVHSSTGPAPYLTLEMQDLKNKVYDPIINEICKIVSDQYKSKSIGYIFLCGTLSTLLYMKQRFDTITNNTIVVSNDDLSSAHGAVYHGLNEKLGIPRTAPICVDEPSRIIEDNLQNSKNDNDYTHIIGIDFGTSFSKWYYSEIYNYDQVDFDKNLMQIPTLSLYDESLRQQKYWGKEAFDDYYRSGESGKLMSRFKLYLEEVDKNEENEQVVINAISNYLRALNNKITEIMELKFPGTSKKYKYSFTVPTIWSDKMKRVMRDTVTSAGIVSKEDHPNRLLLVNEPEAAAIFYANDNKTDYFNKYFEKNPQNTKVRTLICDAGGGTVDMATYAYFKKENNSKYYIDEITTGSGSLCGSSFLDDAFRKLIQKECYDKDYNVKNYELEQIVLHFILNIKENYTYKTPRDIIIDVPNEENSKIIITPNDMSTKIFDPIVDKILRLIKDQYIAMQKAEMELEMIILTGGLGQSTYLLNKIEDTFSGRGIQVHAPSQYDQSVVRGAVELARDTSYITKRIVQKSYGVEVVTPFNDPTESVEALSIPKFIKFRYDNIFKANNFMKNNEYVEKTYYVIYPNNVFISILSTSDEKVKINSSLDSRLEEVFRQNINMPQLSALKSGDMVPIIVRLYLGQTEIKLKVIIDEETTTRQSFSSITKVKRVQEKQQLQQPQLTKSLQKSFSTKSE</sequence>